<dbReference type="OrthoDB" id="8902034at2"/>
<proteinExistence type="predicted"/>
<dbReference type="SUPFAM" id="SSF51069">
    <property type="entry name" value="Carbonic anhydrase"/>
    <property type="match status" value="1"/>
</dbReference>
<organism evidence="2 3">
    <name type="scientific">Thalassococcus halodurans</name>
    <dbReference type="NCBI Taxonomy" id="373675"/>
    <lineage>
        <taxon>Bacteria</taxon>
        <taxon>Pseudomonadati</taxon>
        <taxon>Pseudomonadota</taxon>
        <taxon>Alphaproteobacteria</taxon>
        <taxon>Rhodobacterales</taxon>
        <taxon>Roseobacteraceae</taxon>
        <taxon>Thalassococcus</taxon>
    </lineage>
</organism>
<name>A0A1H5SWY5_9RHOB</name>
<reference evidence="2 3" key="1">
    <citation type="submission" date="2016-10" db="EMBL/GenBank/DDBJ databases">
        <authorList>
            <person name="de Groot N.N."/>
        </authorList>
    </citation>
    <scope>NUCLEOTIDE SEQUENCE [LARGE SCALE GENOMIC DNA]</scope>
    <source>
        <strain evidence="2 3">DSM 26915</strain>
    </source>
</reference>
<dbReference type="InterPro" id="IPR036398">
    <property type="entry name" value="CA_dom_sf"/>
</dbReference>
<evidence type="ECO:0000256" key="1">
    <source>
        <dbReference type="SAM" id="SignalP"/>
    </source>
</evidence>
<keyword evidence="1" id="KW-0732">Signal</keyword>
<keyword evidence="3" id="KW-1185">Reference proteome</keyword>
<evidence type="ECO:0000313" key="2">
    <source>
        <dbReference type="EMBL" id="SEF54438.1"/>
    </source>
</evidence>
<gene>
    <name evidence="2" type="ORF">SAMN04488045_0382</name>
</gene>
<accession>A0A1H5SWY5</accession>
<dbReference type="Pfam" id="PF10563">
    <property type="entry name" value="CA_like"/>
    <property type="match status" value="1"/>
</dbReference>
<feature type="chain" id="PRO_5009284430" evidence="1">
    <location>
        <begin position="21"/>
        <end position="283"/>
    </location>
</feature>
<dbReference type="RefSeq" id="WP_146064498.1">
    <property type="nucleotide sequence ID" value="NZ_FNUZ01000001.1"/>
</dbReference>
<evidence type="ECO:0000313" key="3">
    <source>
        <dbReference type="Proteomes" id="UP000236752"/>
    </source>
</evidence>
<dbReference type="AlphaFoldDB" id="A0A1H5SWY5"/>
<dbReference type="InterPro" id="IPR018883">
    <property type="entry name" value="Delta_CA"/>
</dbReference>
<dbReference type="EMBL" id="FNUZ01000001">
    <property type="protein sequence ID" value="SEF54438.1"/>
    <property type="molecule type" value="Genomic_DNA"/>
</dbReference>
<dbReference type="Proteomes" id="UP000236752">
    <property type="component" value="Unassembled WGS sequence"/>
</dbReference>
<sequence>MKKSFLTPVILAASVTTAFAASDATTSVGDDVIAAQRAALAASTDGAGFGPQSPRDISAVDGTNTCVFEAAPAYTEMNLCNIHFHENAEHKGGEFTTYAGNGDGEGYGTGFKYDGELTEAELAPYSETVGAGEHGDLVPGDTIELHYVHTTAQITPGATLGSCLSDSIMNPQLRVEAQVFVLVNDDSAADFVELMKHEVVDGFHQAVNIPTDMGEPVQYAGSTTGPGYNEKGSPLQVTWSVRPKVMKVSISSVDAWLKDNAFDEDHAHGVRNLVINPDLLSPM</sequence>
<feature type="signal peptide" evidence="1">
    <location>
        <begin position="1"/>
        <end position="20"/>
    </location>
</feature>
<protein>
    <submittedName>
        <fullName evidence="2">Cadmium carbonic anhydrase repeat-containing protein</fullName>
    </submittedName>
</protein>